<evidence type="ECO:0000313" key="1">
    <source>
        <dbReference type="EMBL" id="EKU94953.1"/>
    </source>
</evidence>
<protein>
    <submittedName>
        <fullName evidence="1">Uncharacterized protein</fullName>
    </submittedName>
</protein>
<keyword evidence="2" id="KW-1185">Reference proteome</keyword>
<proteinExistence type="predicted"/>
<reference evidence="1 2" key="1">
    <citation type="submission" date="2012-09" db="EMBL/GenBank/DDBJ databases">
        <title>The Genome Sequence of Actinobaculum massiliae ACS-171-V-COL2.</title>
        <authorList>
            <consortium name="The Broad Institute Genome Sequencing Platform"/>
            <person name="Earl A."/>
            <person name="Ward D."/>
            <person name="Feldgarden M."/>
            <person name="Gevers D."/>
            <person name="Saerens B."/>
            <person name="Vaneechoutte M."/>
            <person name="Walker B."/>
            <person name="Young S.K."/>
            <person name="Zeng Q."/>
            <person name="Gargeya S."/>
            <person name="Fitzgerald M."/>
            <person name="Haas B."/>
            <person name="Abouelleil A."/>
            <person name="Alvarado L."/>
            <person name="Arachchi H.M."/>
            <person name="Berlin A."/>
            <person name="Chapman S.B."/>
            <person name="Goldberg J."/>
            <person name="Griggs A."/>
            <person name="Gujja S."/>
            <person name="Hansen M."/>
            <person name="Howarth C."/>
            <person name="Imamovic A."/>
            <person name="Larimer J."/>
            <person name="McCowen C."/>
            <person name="Montmayeur A."/>
            <person name="Murphy C."/>
            <person name="Neiman D."/>
            <person name="Pearson M."/>
            <person name="Priest M."/>
            <person name="Roberts A."/>
            <person name="Saif S."/>
            <person name="Shea T."/>
            <person name="Sisk P."/>
            <person name="Sykes S."/>
            <person name="Wortman J."/>
            <person name="Nusbaum C."/>
            <person name="Birren B."/>
        </authorList>
    </citation>
    <scope>NUCLEOTIDE SEQUENCE [LARGE SCALE GENOMIC DNA]</scope>
    <source>
        <strain evidence="2">ACS-171-V-Col2</strain>
    </source>
</reference>
<dbReference type="Proteomes" id="UP000009888">
    <property type="component" value="Unassembled WGS sequence"/>
</dbReference>
<accession>K9EE59</accession>
<evidence type="ECO:0000313" key="2">
    <source>
        <dbReference type="Proteomes" id="UP000009888"/>
    </source>
</evidence>
<sequence>MSCDHEYFVNLVRSVDFLSSHDLREEILSRPVDFWNASHCWEWKQTNSKIFAHFIVLATRSLDGTESDEIATTLVDNLHLTIPWCVENVAELSLLLLEEFIEKKVAQVGLLLEYVENQFREHPDFSDRKQVLFDEFARYRDVLNELKFKHLPTRWIDELLE</sequence>
<dbReference type="AlphaFoldDB" id="K9EE59"/>
<dbReference type="HOGENOM" id="CLU_1640190_0_0_11"/>
<comment type="caution">
    <text evidence="1">The sequence shown here is derived from an EMBL/GenBank/DDBJ whole genome shotgun (WGS) entry which is preliminary data.</text>
</comment>
<organism evidence="1 2">
    <name type="scientific">Actinobaculum massiliense ACS-171-V-Col2</name>
    <dbReference type="NCBI Taxonomy" id="883066"/>
    <lineage>
        <taxon>Bacteria</taxon>
        <taxon>Bacillati</taxon>
        <taxon>Actinomycetota</taxon>
        <taxon>Actinomycetes</taxon>
        <taxon>Actinomycetales</taxon>
        <taxon>Actinomycetaceae</taxon>
        <taxon>Actinobaculum</taxon>
    </lineage>
</organism>
<dbReference type="PATRIC" id="fig|883066.3.peg.1471"/>
<dbReference type="EMBL" id="AGWL01000007">
    <property type="protein sequence ID" value="EKU94953.1"/>
    <property type="molecule type" value="Genomic_DNA"/>
</dbReference>
<gene>
    <name evidence="1" type="ORF">HMPREF9233_01407</name>
</gene>
<dbReference type="RefSeq" id="WP_007001613.1">
    <property type="nucleotide sequence ID" value="NZ_JH992955.1"/>
</dbReference>
<name>K9EE59_9ACTO</name>